<evidence type="ECO:0000313" key="2">
    <source>
        <dbReference type="Proteomes" id="UP001053296"/>
    </source>
</evidence>
<keyword evidence="2" id="KW-1185">Reference proteome</keyword>
<evidence type="ECO:0008006" key="3">
    <source>
        <dbReference type="Google" id="ProtNLM"/>
    </source>
</evidence>
<protein>
    <recommendedName>
        <fullName evidence="3">Hemolysin XhlA</fullName>
    </recommendedName>
</protein>
<gene>
    <name evidence="1" type="ORF">PSDVSF_21210</name>
</gene>
<reference evidence="1" key="1">
    <citation type="journal article" date="2022" name="Arch. Microbiol.">
        <title>Pseudodesulfovibrio sediminis sp. nov., a mesophilic and neutrophilic sulfate-reducing bacterium isolated from sediment of a brackish lake.</title>
        <authorList>
            <person name="Takahashi A."/>
            <person name="Kojima H."/>
            <person name="Watanabe M."/>
            <person name="Fukui M."/>
        </authorList>
    </citation>
    <scope>NUCLEOTIDE SEQUENCE</scope>
    <source>
        <strain evidence="1">SF6</strain>
    </source>
</reference>
<proteinExistence type="predicted"/>
<dbReference type="EMBL" id="AP024485">
    <property type="protein sequence ID" value="BCS88879.1"/>
    <property type="molecule type" value="Genomic_DNA"/>
</dbReference>
<organism evidence="1 2">
    <name type="scientific">Pseudodesulfovibrio sediminis</name>
    <dbReference type="NCBI Taxonomy" id="2810563"/>
    <lineage>
        <taxon>Bacteria</taxon>
        <taxon>Pseudomonadati</taxon>
        <taxon>Thermodesulfobacteriota</taxon>
        <taxon>Desulfovibrionia</taxon>
        <taxon>Desulfovibrionales</taxon>
        <taxon>Desulfovibrionaceae</taxon>
    </lineage>
</organism>
<dbReference type="RefSeq" id="WP_229590875.1">
    <property type="nucleotide sequence ID" value="NZ_AP024485.1"/>
</dbReference>
<sequence length="70" mass="7999">MTALERMDLQDLLVRIDERVKAIQEDIREINEVRRCSGNLVKIQTLEKVVWGCMAGVAAMAVRLIVEAMR</sequence>
<evidence type="ECO:0000313" key="1">
    <source>
        <dbReference type="EMBL" id="BCS88879.1"/>
    </source>
</evidence>
<accession>A0ABN6EUF2</accession>
<dbReference type="Proteomes" id="UP001053296">
    <property type="component" value="Chromosome"/>
</dbReference>
<name>A0ABN6EUF2_9BACT</name>